<name>A0AAD8A4W2_DIPPU</name>
<dbReference type="GO" id="GO:0005125">
    <property type="term" value="F:cytokine activity"/>
    <property type="evidence" value="ECO:0007669"/>
    <property type="project" value="UniProtKB-KW"/>
</dbReference>
<dbReference type="InterPro" id="IPR051748">
    <property type="entry name" value="TNF_Ligand_Superfamily"/>
</dbReference>
<keyword evidence="7" id="KW-0175">Coiled coil</keyword>
<evidence type="ECO:0000256" key="7">
    <source>
        <dbReference type="SAM" id="Coils"/>
    </source>
</evidence>
<evidence type="ECO:0000313" key="11">
    <source>
        <dbReference type="EMBL" id="KAJ9592170.1"/>
    </source>
</evidence>
<evidence type="ECO:0000256" key="8">
    <source>
        <dbReference type="SAM" id="MobiDB-lite"/>
    </source>
</evidence>
<dbReference type="PANTHER" id="PTHR15151:SF24">
    <property type="entry name" value="A PROLIFERATION-INDUCING LIGAND-LIKE PROTEIN-RELATED"/>
    <property type="match status" value="1"/>
</dbReference>
<dbReference type="GO" id="GO:0005164">
    <property type="term" value="F:tumor necrosis factor receptor binding"/>
    <property type="evidence" value="ECO:0007669"/>
    <property type="project" value="InterPro"/>
</dbReference>
<keyword evidence="9" id="KW-0472">Membrane</keyword>
<evidence type="ECO:0000313" key="12">
    <source>
        <dbReference type="Proteomes" id="UP001233999"/>
    </source>
</evidence>
<evidence type="ECO:0000256" key="6">
    <source>
        <dbReference type="ARBA" id="ARBA00023180"/>
    </source>
</evidence>
<keyword evidence="9" id="KW-1133">Transmembrane helix</keyword>
<evidence type="ECO:0000256" key="4">
    <source>
        <dbReference type="ARBA" id="ARBA00022525"/>
    </source>
</evidence>
<dbReference type="GO" id="GO:0006955">
    <property type="term" value="P:immune response"/>
    <property type="evidence" value="ECO:0007669"/>
    <property type="project" value="InterPro"/>
</dbReference>
<comment type="subcellular location">
    <subcellularLocation>
        <location evidence="1">Secreted</location>
    </subcellularLocation>
</comment>
<organism evidence="11 12">
    <name type="scientific">Diploptera punctata</name>
    <name type="common">Pacific beetle cockroach</name>
    <dbReference type="NCBI Taxonomy" id="6984"/>
    <lineage>
        <taxon>Eukaryota</taxon>
        <taxon>Metazoa</taxon>
        <taxon>Ecdysozoa</taxon>
        <taxon>Arthropoda</taxon>
        <taxon>Hexapoda</taxon>
        <taxon>Insecta</taxon>
        <taxon>Pterygota</taxon>
        <taxon>Neoptera</taxon>
        <taxon>Polyneoptera</taxon>
        <taxon>Dictyoptera</taxon>
        <taxon>Blattodea</taxon>
        <taxon>Blaberoidea</taxon>
        <taxon>Blaberidae</taxon>
        <taxon>Diplopterinae</taxon>
        <taxon>Diploptera</taxon>
    </lineage>
</organism>
<sequence>WTYNLFGGKKKMDHTIKVDEKITKEIQPIEFTHKNIRIQDDEKIKKKRQPMEFTDKNIRVQNKFSTIDIPIPKKPGEIDLKIKTNVKAPVRKSLTFLSVDNITFTFLCFIILVGFMGYQMYNQADLRLEVIDLSIQLNKLTNKYEHLTKLVSILEDKLESAMSEHNRTVRDVSLFDEKVQDSEKLDNLLANEEEGTKNSTEANSESLYLSKVNSTENNSVSQWKTSLEILLNNSSGHSDWRISTVEQDLTLDRVKRSKMRGNRKKPETRGDGTQTKKSKNHGARALHLKGAKPEQTVRDSGSLIAPWYADKEATGDFPLIKYELRQGNGTVEITEPGLYYIYAQVFYMTGELFNSFIISVSNGNKQTKPRDLAVCSVNGYTNKTKSEITCFTSVVHFLNTNDRVFLRQRERERKILFEEGYSFLGIVQLNSRNGKKVSV</sequence>
<feature type="coiled-coil region" evidence="7">
    <location>
        <begin position="123"/>
        <end position="164"/>
    </location>
</feature>
<dbReference type="Pfam" id="PF00229">
    <property type="entry name" value="TNF"/>
    <property type="match status" value="1"/>
</dbReference>
<evidence type="ECO:0000256" key="3">
    <source>
        <dbReference type="ARBA" id="ARBA00022514"/>
    </source>
</evidence>
<feature type="compositionally biased region" description="Basic residues" evidence="8">
    <location>
        <begin position="276"/>
        <end position="290"/>
    </location>
</feature>
<dbReference type="PROSITE" id="PS00251">
    <property type="entry name" value="THD_1"/>
    <property type="match status" value="1"/>
</dbReference>
<feature type="domain" description="THD" evidence="10">
    <location>
        <begin position="284"/>
        <end position="429"/>
    </location>
</feature>
<dbReference type="Gene3D" id="2.60.120.40">
    <property type="match status" value="1"/>
</dbReference>
<dbReference type="PANTHER" id="PTHR15151">
    <property type="entry name" value="PROTEIN EIGER"/>
    <property type="match status" value="1"/>
</dbReference>
<proteinExistence type="inferred from homology"/>
<dbReference type="SUPFAM" id="SSF49842">
    <property type="entry name" value="TNF-like"/>
    <property type="match status" value="1"/>
</dbReference>
<dbReference type="GO" id="GO:0005615">
    <property type="term" value="C:extracellular space"/>
    <property type="evidence" value="ECO:0007669"/>
    <property type="project" value="UniProtKB-KW"/>
</dbReference>
<dbReference type="Proteomes" id="UP001233999">
    <property type="component" value="Unassembled WGS sequence"/>
</dbReference>
<dbReference type="AlphaFoldDB" id="A0AAD8A4W2"/>
<evidence type="ECO:0000256" key="2">
    <source>
        <dbReference type="ARBA" id="ARBA00008670"/>
    </source>
</evidence>
<keyword evidence="9" id="KW-0812">Transmembrane</keyword>
<reference evidence="11" key="1">
    <citation type="journal article" date="2023" name="IScience">
        <title>Live-bearing cockroach genome reveals convergent evolutionary mechanisms linked to viviparity in insects and beyond.</title>
        <authorList>
            <person name="Fouks B."/>
            <person name="Harrison M.C."/>
            <person name="Mikhailova A.A."/>
            <person name="Marchal E."/>
            <person name="English S."/>
            <person name="Carruthers M."/>
            <person name="Jennings E.C."/>
            <person name="Chiamaka E.L."/>
            <person name="Frigard R.A."/>
            <person name="Pippel M."/>
            <person name="Attardo G.M."/>
            <person name="Benoit J.B."/>
            <person name="Bornberg-Bauer E."/>
            <person name="Tobe S.S."/>
        </authorList>
    </citation>
    <scope>NUCLEOTIDE SEQUENCE</scope>
    <source>
        <strain evidence="11">Stay&amp;Tobe</strain>
    </source>
</reference>
<feature type="non-terminal residue" evidence="11">
    <location>
        <position position="439"/>
    </location>
</feature>
<feature type="region of interest" description="Disordered" evidence="8">
    <location>
        <begin position="253"/>
        <end position="292"/>
    </location>
</feature>
<keyword evidence="6" id="KW-0325">Glycoprotein</keyword>
<comment type="caution">
    <text evidence="11">The sequence shown here is derived from an EMBL/GenBank/DDBJ whole genome shotgun (WGS) entry which is preliminary data.</text>
</comment>
<dbReference type="InterPro" id="IPR006052">
    <property type="entry name" value="TNF_dom"/>
</dbReference>
<keyword evidence="5" id="KW-1015">Disulfide bond</keyword>
<dbReference type="InterPro" id="IPR021184">
    <property type="entry name" value="TNF_CS"/>
</dbReference>
<dbReference type="InterPro" id="IPR008983">
    <property type="entry name" value="Tumour_necrosis_fac-like_dom"/>
</dbReference>
<evidence type="ECO:0000256" key="9">
    <source>
        <dbReference type="SAM" id="Phobius"/>
    </source>
</evidence>
<comment type="similarity">
    <text evidence="2">Belongs to the tumor necrosis factor family.</text>
</comment>
<accession>A0AAD8A4W2</accession>
<gene>
    <name evidence="11" type="ORF">L9F63_001286</name>
</gene>
<dbReference type="EMBL" id="JASPKZ010003844">
    <property type="protein sequence ID" value="KAJ9592170.1"/>
    <property type="molecule type" value="Genomic_DNA"/>
</dbReference>
<evidence type="ECO:0000256" key="1">
    <source>
        <dbReference type="ARBA" id="ARBA00004613"/>
    </source>
</evidence>
<dbReference type="PROSITE" id="PS50049">
    <property type="entry name" value="THD_2"/>
    <property type="match status" value="1"/>
</dbReference>
<reference evidence="11" key="2">
    <citation type="submission" date="2023-05" db="EMBL/GenBank/DDBJ databases">
        <authorList>
            <person name="Fouks B."/>
        </authorList>
    </citation>
    <scope>NUCLEOTIDE SEQUENCE</scope>
    <source>
        <strain evidence="11">Stay&amp;Tobe</strain>
        <tissue evidence="11">Testes</tissue>
    </source>
</reference>
<dbReference type="GO" id="GO:0016020">
    <property type="term" value="C:membrane"/>
    <property type="evidence" value="ECO:0007669"/>
    <property type="project" value="InterPro"/>
</dbReference>
<feature type="transmembrane region" description="Helical" evidence="9">
    <location>
        <begin position="101"/>
        <end position="121"/>
    </location>
</feature>
<keyword evidence="4" id="KW-0964">Secreted</keyword>
<keyword evidence="3" id="KW-0202">Cytokine</keyword>
<evidence type="ECO:0000259" key="10">
    <source>
        <dbReference type="PROSITE" id="PS50049"/>
    </source>
</evidence>
<protein>
    <recommendedName>
        <fullName evidence="10">THD domain-containing protein</fullName>
    </recommendedName>
</protein>
<keyword evidence="12" id="KW-1185">Reference proteome</keyword>
<evidence type="ECO:0000256" key="5">
    <source>
        <dbReference type="ARBA" id="ARBA00023157"/>
    </source>
</evidence>